<proteinExistence type="predicted"/>
<evidence type="ECO:0000313" key="2">
    <source>
        <dbReference type="Proteomes" id="UP000325008"/>
    </source>
</evidence>
<accession>A0A5C3FNN2</accession>
<gene>
    <name evidence="1" type="ORF">PSANT_02787</name>
</gene>
<keyword evidence="2" id="KW-1185">Reference proteome</keyword>
<dbReference type="OrthoDB" id="10608104at2759"/>
<evidence type="ECO:0000313" key="1">
    <source>
        <dbReference type="EMBL" id="SPO45101.1"/>
    </source>
</evidence>
<reference evidence="1" key="1">
    <citation type="submission" date="2018-03" db="EMBL/GenBank/DDBJ databases">
        <authorList>
            <person name="Guldener U."/>
        </authorList>
    </citation>
    <scope>NUCLEOTIDE SEQUENCE [LARGE SCALE GENOMIC DNA]</scope>
    <source>
        <strain evidence="1">ATCC34888</strain>
    </source>
</reference>
<sequence length="118" mass="12997">MPHGNTAPSSLNRHNEIVIPKWKRVGPQQGIERQHHQQRFAEQLHRVNGGGCRCRGVATAAGAYSVMGFFMAIPAFCSHKISPDIVRIAQPAPASLAIGDFCRACPRYPRSVGPIRER</sequence>
<dbReference type="Proteomes" id="UP000325008">
    <property type="component" value="Unassembled WGS sequence"/>
</dbReference>
<comment type="caution">
    <text evidence="1">The sequence shown here is derived from an EMBL/GenBank/DDBJ whole genome shotgun (WGS) entry which is preliminary data.</text>
</comment>
<protein>
    <submittedName>
        <fullName evidence="1">Uncharacterized protein</fullName>
    </submittedName>
</protein>
<organism evidence="1 2">
    <name type="scientific">Pseudozyma antarctica</name>
    <name type="common">Yeast</name>
    <name type="synonym">Candida antarctica</name>
    <dbReference type="NCBI Taxonomy" id="84753"/>
    <lineage>
        <taxon>Eukaryota</taxon>
        <taxon>Fungi</taxon>
        <taxon>Dikarya</taxon>
        <taxon>Basidiomycota</taxon>
        <taxon>Ustilaginomycotina</taxon>
        <taxon>Ustilaginomycetes</taxon>
        <taxon>Ustilaginales</taxon>
        <taxon>Ustilaginaceae</taxon>
        <taxon>Moesziomyces</taxon>
    </lineage>
</organism>
<dbReference type="EMBL" id="OOIQ01000005">
    <property type="protein sequence ID" value="SPO45101.1"/>
    <property type="molecule type" value="Genomic_DNA"/>
</dbReference>
<name>A0A5C3FNN2_PSEA2</name>
<dbReference type="AlphaFoldDB" id="A0A5C3FNN2"/>